<keyword evidence="2" id="KW-1185">Reference proteome</keyword>
<dbReference type="EMBL" id="CM017884">
    <property type="protein sequence ID" value="KAG1366885.1"/>
    <property type="molecule type" value="Genomic_DNA"/>
</dbReference>
<dbReference type="Proteomes" id="UP000797356">
    <property type="component" value="Chromosome 13"/>
</dbReference>
<accession>A0A8K0NC95</accession>
<comment type="caution">
    <text evidence="1">The sequence shown here is derived from an EMBL/GenBank/DDBJ whole genome shotgun (WGS) entry which is preliminary data.</text>
</comment>
<evidence type="ECO:0000313" key="2">
    <source>
        <dbReference type="Proteomes" id="UP000797356"/>
    </source>
</evidence>
<protein>
    <submittedName>
        <fullName evidence="1">Uncharacterized protein</fullName>
    </submittedName>
</protein>
<name>A0A8K0NC95_COCNU</name>
<reference evidence="1" key="1">
    <citation type="journal article" date="2017" name="Gigascience">
        <title>The genome draft of coconut (Cocos nucifera).</title>
        <authorList>
            <person name="Xiao Y."/>
            <person name="Xu P."/>
            <person name="Fan H."/>
            <person name="Baudouin L."/>
            <person name="Xia W."/>
            <person name="Bocs S."/>
            <person name="Xu J."/>
            <person name="Li Q."/>
            <person name="Guo A."/>
            <person name="Zhou L."/>
            <person name="Li J."/>
            <person name="Wu Y."/>
            <person name="Ma Z."/>
            <person name="Armero A."/>
            <person name="Issali A.E."/>
            <person name="Liu N."/>
            <person name="Peng M."/>
            <person name="Yang Y."/>
        </authorList>
    </citation>
    <scope>NUCLEOTIDE SEQUENCE</scope>
    <source>
        <tissue evidence="1">Spear leaf of Hainan Tall coconut</tissue>
    </source>
</reference>
<gene>
    <name evidence="1" type="ORF">COCNU_13G006750</name>
</gene>
<dbReference type="AlphaFoldDB" id="A0A8K0NC95"/>
<organism evidence="1 2">
    <name type="scientific">Cocos nucifera</name>
    <name type="common">Coconut palm</name>
    <dbReference type="NCBI Taxonomy" id="13894"/>
    <lineage>
        <taxon>Eukaryota</taxon>
        <taxon>Viridiplantae</taxon>
        <taxon>Streptophyta</taxon>
        <taxon>Embryophyta</taxon>
        <taxon>Tracheophyta</taxon>
        <taxon>Spermatophyta</taxon>
        <taxon>Magnoliopsida</taxon>
        <taxon>Liliopsida</taxon>
        <taxon>Arecaceae</taxon>
        <taxon>Arecoideae</taxon>
        <taxon>Cocoseae</taxon>
        <taxon>Attaleinae</taxon>
        <taxon>Cocos</taxon>
    </lineage>
</organism>
<evidence type="ECO:0000313" key="1">
    <source>
        <dbReference type="EMBL" id="KAG1366885.1"/>
    </source>
</evidence>
<reference evidence="1" key="2">
    <citation type="submission" date="2019-07" db="EMBL/GenBank/DDBJ databases">
        <authorList>
            <person name="Yang Y."/>
            <person name="Bocs S."/>
            <person name="Baudouin L."/>
        </authorList>
    </citation>
    <scope>NUCLEOTIDE SEQUENCE</scope>
    <source>
        <tissue evidence="1">Spear leaf of Hainan Tall coconut</tissue>
    </source>
</reference>
<sequence>MEEYKSFENFTDEVMEALGEAFNNGFASCKDLIGKLFPSLDLSGVTQKVGLALASRKEIPAALEVSPLVEMPQPIPELPVALIQPKVEALEVPALDPTEAPTPILASAEVAGPVEVISLQEDSAATIAKAPQANA</sequence>
<proteinExistence type="predicted"/>